<feature type="domain" description="DNA2/NAM7 helicase helicase" evidence="6">
    <location>
        <begin position="271"/>
        <end position="483"/>
    </location>
</feature>
<dbReference type="GO" id="GO:0016787">
    <property type="term" value="F:hydrolase activity"/>
    <property type="evidence" value="ECO:0007669"/>
    <property type="project" value="UniProtKB-KW"/>
</dbReference>
<dbReference type="InterPro" id="IPR047187">
    <property type="entry name" value="SF1_C_Upf1"/>
</dbReference>
<name>A0AB94IAM0_9GAMM</name>
<keyword evidence="9" id="KW-1185">Reference proteome</keyword>
<evidence type="ECO:0000259" key="7">
    <source>
        <dbReference type="Pfam" id="PF13087"/>
    </source>
</evidence>
<dbReference type="Pfam" id="PF13086">
    <property type="entry name" value="AAA_11"/>
    <property type="match status" value="1"/>
</dbReference>
<dbReference type="InterPro" id="IPR041679">
    <property type="entry name" value="DNA2/NAM7-like_C"/>
</dbReference>
<dbReference type="CDD" id="cd18808">
    <property type="entry name" value="SF1_C_Upf1"/>
    <property type="match status" value="1"/>
</dbReference>
<keyword evidence="5" id="KW-0067">ATP-binding</keyword>
<evidence type="ECO:0000256" key="2">
    <source>
        <dbReference type="ARBA" id="ARBA00022741"/>
    </source>
</evidence>
<dbReference type="EMBL" id="AWGA01000085">
    <property type="protein sequence ID" value="TEA26451.1"/>
    <property type="molecule type" value="Genomic_DNA"/>
</dbReference>
<dbReference type="GO" id="GO:0005524">
    <property type="term" value="F:ATP binding"/>
    <property type="evidence" value="ECO:0007669"/>
    <property type="project" value="UniProtKB-KW"/>
</dbReference>
<evidence type="ECO:0000313" key="9">
    <source>
        <dbReference type="Proteomes" id="UP000506160"/>
    </source>
</evidence>
<proteinExistence type="inferred from homology"/>
<comment type="similarity">
    <text evidence="1">Belongs to the DNA2/NAM7 helicase family.</text>
</comment>
<dbReference type="SUPFAM" id="SSF52540">
    <property type="entry name" value="P-loop containing nucleoside triphosphate hydrolases"/>
    <property type="match status" value="1"/>
</dbReference>
<keyword evidence="2" id="KW-0547">Nucleotide-binding</keyword>
<dbReference type="PANTHER" id="PTHR43788">
    <property type="entry name" value="DNA2/NAM7 HELICASE FAMILY MEMBER"/>
    <property type="match status" value="1"/>
</dbReference>
<gene>
    <name evidence="8" type="ORF">O970_08770</name>
</gene>
<dbReference type="AlphaFoldDB" id="A0AB94IAM0"/>
<keyword evidence="3" id="KW-0378">Hydrolase</keyword>
<evidence type="ECO:0000256" key="4">
    <source>
        <dbReference type="ARBA" id="ARBA00022806"/>
    </source>
</evidence>
<protein>
    <submittedName>
        <fullName evidence="8">Phospholipase</fullName>
    </submittedName>
</protein>
<dbReference type="Gene3D" id="3.40.50.300">
    <property type="entry name" value="P-loop containing nucleotide triphosphate hydrolases"/>
    <property type="match status" value="2"/>
</dbReference>
<dbReference type="InterPro" id="IPR027417">
    <property type="entry name" value="P-loop_NTPase"/>
</dbReference>
<accession>A0AB94IAM0</accession>
<evidence type="ECO:0000256" key="5">
    <source>
        <dbReference type="ARBA" id="ARBA00022840"/>
    </source>
</evidence>
<organism evidence="8 9">
    <name type="scientific">Candidatus Schmidhempelia bombi str. Bimp</name>
    <dbReference type="NCBI Taxonomy" id="1387197"/>
    <lineage>
        <taxon>Bacteria</taxon>
        <taxon>Pseudomonadati</taxon>
        <taxon>Pseudomonadota</taxon>
        <taxon>Gammaproteobacteria</taxon>
        <taxon>Orbales</taxon>
        <taxon>Orbaceae</taxon>
        <taxon>Candidatus Schmidhempelia</taxon>
    </lineage>
</organism>
<comment type="caution">
    <text evidence="8">The sequence shown here is derived from an EMBL/GenBank/DDBJ whole genome shotgun (WGS) entry which is preliminary data.</text>
</comment>
<dbReference type="Proteomes" id="UP000506160">
    <property type="component" value="Unassembled WGS sequence"/>
</dbReference>
<dbReference type="PANTHER" id="PTHR43788:SF8">
    <property type="entry name" value="DNA-BINDING PROTEIN SMUBP-2"/>
    <property type="match status" value="1"/>
</dbReference>
<dbReference type="InterPro" id="IPR050534">
    <property type="entry name" value="Coronavir_polyprotein_1ab"/>
</dbReference>
<dbReference type="Pfam" id="PF13087">
    <property type="entry name" value="AAA_12"/>
    <property type="match status" value="1"/>
</dbReference>
<sequence length="1010" mass="115545">MDKNVQHFASYWRNSLADATFSKGGLTYRETQSFIVCDKHFQQYGIINEATTQSLFQNEPRDCKTVNIVLRPIVYRKKMEHHCYAKYDDVPEFIIPVATSALLARDGRCYPKSNETLISRDLLEPLVRGAFSIGTVEALDTYLTSNIISGITYAEAEGDNQLSEEHYLLAWNNYLNDVERLLTAITEGLLENSDKFKRLDNSYIIKKNIIRGAVRHILPLYDKLRTTSERVPLFELFAKPTATPKQPCLDSAHFFSKRLAHSGDKFPLAPAQRDALSHLLNAEDGEILAVNGPPGTGKTTMLLSVVASLWAKHALEKREPPIIIAASTNNQAVTNIIDAFGQDFSLGEGVFSGRWLPNIDSFGAYFPSNSREQQAEKSYQTHTFFKKIETSDYYEQAKKYYIQCGLNAFPELDGESPTVEDIINQLHQAIEKKVSQLQCIEEKWKNLAAIRKTIQQKFGDDPSQAKASYKHQLQQLEQVKNTWLNAENKWQQYLANENIWYSIFSWLPPVAKKRLLKATVYLRKIWPTNQEQPHWQNLNAISQFIKNKWCSVEKSIEETNQIIQDMISLLTKLDHCVHDWETVLLSLNIKQPITNNLEQIDSIADTEIRFKIFLLTTHYWEGRWLQDMEKLLPNLDDWTRKKGQLPTKERWYLRMKLTPCIVSTFYILPSKFIYTGKNYSEDYLYNFADLLIVDEAGQVLPEVAGASFALSKKALVIGDTFQIEPIWSIPHKIDLGNLLAEKVFTSDDIEKEFDTLIKLGKTASSGSVMKIAQHASRYHYDQDMAPGMFLYEHRRCYNEIINFCNQLIYKGKLKPMRGEVPENSAFPALGYLHIDGVCQRDLSGSRYNKLEAQVIAKWLVENQQQLEKIYQQPLHKIVGIITPFGAQVLEIKRAIQSLPTNINVDDGEDMLTIGTVHSLQGAERKLIIFSAVYTKHANGNFIDSQPSLLNVAVSRAKDSFLVFGDMDIFHPNLTTPRGILANYLFANEANKLNFDLIERSDLINNTFYSK</sequence>
<dbReference type="GO" id="GO:0043139">
    <property type="term" value="F:5'-3' DNA helicase activity"/>
    <property type="evidence" value="ECO:0007669"/>
    <property type="project" value="TreeGrafter"/>
</dbReference>
<evidence type="ECO:0000313" key="8">
    <source>
        <dbReference type="EMBL" id="TEA26451.1"/>
    </source>
</evidence>
<evidence type="ECO:0000256" key="1">
    <source>
        <dbReference type="ARBA" id="ARBA00007913"/>
    </source>
</evidence>
<dbReference type="InterPro" id="IPR041677">
    <property type="entry name" value="DNA2/NAM7_AAA_11"/>
</dbReference>
<evidence type="ECO:0000259" key="6">
    <source>
        <dbReference type="Pfam" id="PF13086"/>
    </source>
</evidence>
<feature type="domain" description="DNA2/NAM7 helicase-like C-terminal" evidence="7">
    <location>
        <begin position="786"/>
        <end position="966"/>
    </location>
</feature>
<reference evidence="8 9" key="1">
    <citation type="journal article" date="2014" name="Appl. Environ. Microbiol.">
        <title>Genomic features of a bumble bee symbiont reflect its host environment.</title>
        <authorList>
            <person name="Martinson V.G."/>
            <person name="Magoc T."/>
            <person name="Koch H."/>
            <person name="Salzberg S.L."/>
            <person name="Moran N.A."/>
        </authorList>
    </citation>
    <scope>NUCLEOTIDE SEQUENCE [LARGE SCALE GENOMIC DNA]</scope>
    <source>
        <strain evidence="8 9">Bimp</strain>
    </source>
</reference>
<keyword evidence="4" id="KW-0347">Helicase</keyword>
<evidence type="ECO:0000256" key="3">
    <source>
        <dbReference type="ARBA" id="ARBA00022801"/>
    </source>
</evidence>